<feature type="transmembrane region" description="Helical" evidence="1">
    <location>
        <begin position="153"/>
        <end position="175"/>
    </location>
</feature>
<dbReference type="RefSeq" id="WP_369286015.1">
    <property type="nucleotide sequence ID" value="NZ_JBFTEG010000002.1"/>
</dbReference>
<accession>A0ABV3YP25</accession>
<feature type="transmembrane region" description="Helical" evidence="1">
    <location>
        <begin position="59"/>
        <end position="79"/>
    </location>
</feature>
<protein>
    <submittedName>
        <fullName evidence="5">Bifunctional diguanylate cyclase/phosphodiesterase</fullName>
    </submittedName>
</protein>
<feature type="domain" description="GGDEF" evidence="3">
    <location>
        <begin position="312"/>
        <end position="444"/>
    </location>
</feature>
<dbReference type="InterPro" id="IPR005330">
    <property type="entry name" value="MHYT_dom"/>
</dbReference>
<dbReference type="InterPro" id="IPR000160">
    <property type="entry name" value="GGDEF_dom"/>
</dbReference>
<dbReference type="Gene3D" id="3.30.70.270">
    <property type="match status" value="1"/>
</dbReference>
<evidence type="ECO:0000256" key="1">
    <source>
        <dbReference type="PROSITE-ProRule" id="PRU00244"/>
    </source>
</evidence>
<dbReference type="PANTHER" id="PTHR33121:SF79">
    <property type="entry name" value="CYCLIC DI-GMP PHOSPHODIESTERASE PDED-RELATED"/>
    <property type="match status" value="1"/>
</dbReference>
<dbReference type="Pfam" id="PF03707">
    <property type="entry name" value="MHYT"/>
    <property type="match status" value="1"/>
</dbReference>
<dbReference type="SMART" id="SM00052">
    <property type="entry name" value="EAL"/>
    <property type="match status" value="1"/>
</dbReference>
<dbReference type="InterPro" id="IPR001633">
    <property type="entry name" value="EAL_dom"/>
</dbReference>
<dbReference type="Gene3D" id="3.20.20.450">
    <property type="entry name" value="EAL domain"/>
    <property type="match status" value="1"/>
</dbReference>
<sequence>MQIIVGPTNDGAPIFGAVHAPLLLLLTLVLACVASYLSLQLLESASHSARGDSRRIRRALSASCLAMAIGAPQLLAWLAQAPAPGLAASLLIGLLVPSTAAALALHSLNSRHLHAGQYLLGASCIGLGIAAMHFSGMAPAGVQAPAHYQPLPFALATLLAIAGSLGALLLGRAVTPAARWALAARRCLASVLLGLVVVAGPLLASWPLTAETPTQALGHGHGVGEPGQLEALILGGIALLSIFASLGAAWADKRLARDKRWPQRINSLLEQLSQAQASLQRVASFDPLTGLLNRQGLNQALGERLQEHAQEQPLAVMFIDIDHFKRINESLGHKAGDELLKVVVERVRSALRDQDVLARFGSDEFCLLAALQHRDEARPLALRVMQCMQEPFALAGRSMVMTLSIGISLYPDDGRSGEELLKHADLALYQAKSSGRNSLQFFSTQLRTKASLELQLEEELRHAIHRDRGLELYYQPILDLHSGELNKLEALVRWQHPQHGLLAPDRFIGIAEANGFVAELDAWVLRRACRDLSRLNDSGYRQLRVAVNCSALNLGREELVQEVDDALRSFSVQPQRLELEVTENALMGNINQAANLLQQIRALGVSLSIDDFGTGYSSLAYLKRLPLDTLKIDRSFLMDIPDAQTDMQIIQAIIAMSHSLRLKVVAEGVETPQQLAFLREHDCDFIQGFLLSPPLPLAQLQCFLDNYRPAVEATHILLEQG</sequence>
<dbReference type="Pfam" id="PF00563">
    <property type="entry name" value="EAL"/>
    <property type="match status" value="1"/>
</dbReference>
<proteinExistence type="predicted"/>
<dbReference type="PANTHER" id="PTHR33121">
    <property type="entry name" value="CYCLIC DI-GMP PHOSPHODIESTERASE PDEF"/>
    <property type="match status" value="1"/>
</dbReference>
<feature type="transmembrane region" description="Helical" evidence="1">
    <location>
        <begin position="229"/>
        <end position="251"/>
    </location>
</feature>
<dbReference type="InterPro" id="IPR043128">
    <property type="entry name" value="Rev_trsase/Diguanyl_cyclase"/>
</dbReference>
<name>A0ABV3YP25_9PSED</name>
<dbReference type="InterPro" id="IPR035919">
    <property type="entry name" value="EAL_sf"/>
</dbReference>
<evidence type="ECO:0000259" key="4">
    <source>
        <dbReference type="PROSITE" id="PS50924"/>
    </source>
</evidence>
<feature type="transmembrane region" description="Helical" evidence="1">
    <location>
        <begin position="85"/>
        <end position="106"/>
    </location>
</feature>
<keyword evidence="1" id="KW-0812">Transmembrane</keyword>
<dbReference type="SUPFAM" id="SSF141868">
    <property type="entry name" value="EAL domain-like"/>
    <property type="match status" value="1"/>
</dbReference>
<dbReference type="NCBIfam" id="TIGR00254">
    <property type="entry name" value="GGDEF"/>
    <property type="match status" value="1"/>
</dbReference>
<dbReference type="PROSITE" id="PS50883">
    <property type="entry name" value="EAL"/>
    <property type="match status" value="1"/>
</dbReference>
<comment type="caution">
    <text evidence="5">The sequence shown here is derived from an EMBL/GenBank/DDBJ whole genome shotgun (WGS) entry which is preliminary data.</text>
</comment>
<dbReference type="EMBL" id="JBFTEG010000002">
    <property type="protein sequence ID" value="MEX6501077.1"/>
    <property type="molecule type" value="Genomic_DNA"/>
</dbReference>
<evidence type="ECO:0000259" key="3">
    <source>
        <dbReference type="PROSITE" id="PS50887"/>
    </source>
</evidence>
<evidence type="ECO:0000259" key="2">
    <source>
        <dbReference type="PROSITE" id="PS50883"/>
    </source>
</evidence>
<dbReference type="SMART" id="SM00267">
    <property type="entry name" value="GGDEF"/>
    <property type="match status" value="1"/>
</dbReference>
<feature type="domain" description="EAL" evidence="2">
    <location>
        <begin position="453"/>
        <end position="708"/>
    </location>
</feature>
<organism evidence="5 6">
    <name type="scientific">Pseudomonas zhanjiangensis</name>
    <dbReference type="NCBI Taxonomy" id="3239015"/>
    <lineage>
        <taxon>Bacteria</taxon>
        <taxon>Pseudomonadati</taxon>
        <taxon>Pseudomonadota</taxon>
        <taxon>Gammaproteobacteria</taxon>
        <taxon>Pseudomonadales</taxon>
        <taxon>Pseudomonadaceae</taxon>
        <taxon>Pseudomonas</taxon>
    </lineage>
</organism>
<reference evidence="5 6" key="1">
    <citation type="submission" date="2024-07" db="EMBL/GenBank/DDBJ databases">
        <authorList>
            <person name="Li M."/>
        </authorList>
    </citation>
    <scope>NUCLEOTIDE SEQUENCE [LARGE SCALE GENOMIC DNA]</scope>
    <source>
        <strain evidence="5 6">25A3E</strain>
    </source>
</reference>
<dbReference type="PROSITE" id="PS50887">
    <property type="entry name" value="GGDEF"/>
    <property type="match status" value="1"/>
</dbReference>
<keyword evidence="6" id="KW-1185">Reference proteome</keyword>
<evidence type="ECO:0000313" key="6">
    <source>
        <dbReference type="Proteomes" id="UP001560296"/>
    </source>
</evidence>
<feature type="transmembrane region" description="Helical" evidence="1">
    <location>
        <begin position="187"/>
        <end position="209"/>
    </location>
</feature>
<dbReference type="PROSITE" id="PS50924">
    <property type="entry name" value="MHYT"/>
    <property type="match status" value="1"/>
</dbReference>
<dbReference type="SUPFAM" id="SSF55073">
    <property type="entry name" value="Nucleotide cyclase"/>
    <property type="match status" value="1"/>
</dbReference>
<dbReference type="CDD" id="cd01949">
    <property type="entry name" value="GGDEF"/>
    <property type="match status" value="1"/>
</dbReference>
<feature type="transmembrane region" description="Helical" evidence="1">
    <location>
        <begin position="118"/>
        <end position="141"/>
    </location>
</feature>
<dbReference type="InterPro" id="IPR029787">
    <property type="entry name" value="Nucleotide_cyclase"/>
</dbReference>
<keyword evidence="1" id="KW-1133">Transmembrane helix</keyword>
<dbReference type="CDD" id="cd01948">
    <property type="entry name" value="EAL"/>
    <property type="match status" value="1"/>
</dbReference>
<evidence type="ECO:0000313" key="5">
    <source>
        <dbReference type="EMBL" id="MEX6501077.1"/>
    </source>
</evidence>
<dbReference type="InterPro" id="IPR050706">
    <property type="entry name" value="Cyclic-di-GMP_PDE-like"/>
</dbReference>
<feature type="domain" description="MHYT" evidence="4">
    <location>
        <begin position="19"/>
        <end position="211"/>
    </location>
</feature>
<dbReference type="Proteomes" id="UP001560296">
    <property type="component" value="Unassembled WGS sequence"/>
</dbReference>
<feature type="transmembrane region" description="Helical" evidence="1">
    <location>
        <begin position="20"/>
        <end position="39"/>
    </location>
</feature>
<gene>
    <name evidence="5" type="ORF">AB5S05_03310</name>
</gene>
<dbReference type="Pfam" id="PF00990">
    <property type="entry name" value="GGDEF"/>
    <property type="match status" value="1"/>
</dbReference>
<keyword evidence="1" id="KW-0472">Membrane</keyword>